<dbReference type="Proteomes" id="UP000774000">
    <property type="component" value="Unassembled WGS sequence"/>
</dbReference>
<name>A0A938XPJ3_9FIRM</name>
<sequence length="66" mass="7489">MMYEDNMQKIINSGLTGDLNLDNFTVSIKIELSYNSSRGDKISRSIGLKLDKSQNKQEGVNSCWLF</sequence>
<organism evidence="1 2">
    <name type="scientific">Halanaerobacter jeridensis</name>
    <dbReference type="NCBI Taxonomy" id="706427"/>
    <lineage>
        <taxon>Bacteria</taxon>
        <taxon>Bacillati</taxon>
        <taxon>Bacillota</taxon>
        <taxon>Clostridia</taxon>
        <taxon>Halanaerobiales</taxon>
        <taxon>Halobacteroidaceae</taxon>
        <taxon>Halanaerobacter</taxon>
    </lineage>
</organism>
<evidence type="ECO:0000313" key="2">
    <source>
        <dbReference type="Proteomes" id="UP000774000"/>
    </source>
</evidence>
<evidence type="ECO:0000313" key="1">
    <source>
        <dbReference type="EMBL" id="MBM7557068.1"/>
    </source>
</evidence>
<dbReference type="AlphaFoldDB" id="A0A938XPJ3"/>
<reference evidence="1" key="1">
    <citation type="submission" date="2021-01" db="EMBL/GenBank/DDBJ databases">
        <title>Genomic Encyclopedia of Type Strains, Phase IV (KMG-IV): sequencing the most valuable type-strain genomes for metagenomic binning, comparative biology and taxonomic classification.</title>
        <authorList>
            <person name="Goeker M."/>
        </authorList>
    </citation>
    <scope>NUCLEOTIDE SEQUENCE</scope>
    <source>
        <strain evidence="1">DSM 23230</strain>
    </source>
</reference>
<dbReference type="EMBL" id="JAFBDQ010000009">
    <property type="protein sequence ID" value="MBM7557068.1"/>
    <property type="molecule type" value="Genomic_DNA"/>
</dbReference>
<gene>
    <name evidence="1" type="ORF">JOC47_001922</name>
</gene>
<comment type="caution">
    <text evidence="1">The sequence shown here is derived from an EMBL/GenBank/DDBJ whole genome shotgun (WGS) entry which is preliminary data.</text>
</comment>
<keyword evidence="2" id="KW-1185">Reference proteome</keyword>
<accession>A0A938XPJ3</accession>
<proteinExistence type="predicted"/>
<protein>
    <submittedName>
        <fullName evidence="1">Uncharacterized protein</fullName>
    </submittedName>
</protein>